<dbReference type="Gene3D" id="3.30.420.10">
    <property type="entry name" value="Ribonuclease H-like superfamily/Ribonuclease H"/>
    <property type="match status" value="1"/>
</dbReference>
<protein>
    <recommendedName>
        <fullName evidence="13">Ribonuclease</fullName>
        <ecNumber evidence="13">3.1.26.4</ecNumber>
    </recommendedName>
</protein>
<dbReference type="InterPro" id="IPR036397">
    <property type="entry name" value="RNaseH_sf"/>
</dbReference>
<dbReference type="PANTHER" id="PTHR10954">
    <property type="entry name" value="RIBONUCLEASE H2 SUBUNIT A"/>
    <property type="match status" value="1"/>
</dbReference>
<evidence type="ECO:0000256" key="14">
    <source>
        <dbReference type="SAM" id="MobiDB-lite"/>
    </source>
</evidence>
<dbReference type="GO" id="GO:0006298">
    <property type="term" value="P:mismatch repair"/>
    <property type="evidence" value="ECO:0007669"/>
    <property type="project" value="TreeGrafter"/>
</dbReference>
<evidence type="ECO:0000256" key="4">
    <source>
        <dbReference type="ARBA" id="ARBA00004496"/>
    </source>
</evidence>
<comment type="cofactor">
    <cofactor evidence="12">
        <name>Mn(2+)</name>
        <dbReference type="ChEBI" id="CHEBI:29035"/>
    </cofactor>
    <cofactor evidence="12">
        <name>Mg(2+)</name>
        <dbReference type="ChEBI" id="CHEBI:18420"/>
    </cofactor>
    <text evidence="12">Manganese or magnesium. Binds 1 divalent metal ion per monomer in the absence of substrate. May bind a second metal ion after substrate binding.</text>
</comment>
<dbReference type="GO" id="GO:0003723">
    <property type="term" value="F:RNA binding"/>
    <property type="evidence" value="ECO:0007669"/>
    <property type="project" value="UniProtKB-UniRule"/>
</dbReference>
<dbReference type="GO" id="GO:0005737">
    <property type="term" value="C:cytoplasm"/>
    <property type="evidence" value="ECO:0007669"/>
    <property type="project" value="UniProtKB-SubCell"/>
</dbReference>
<feature type="region of interest" description="Disordered" evidence="14">
    <location>
        <begin position="1"/>
        <end position="26"/>
    </location>
</feature>
<evidence type="ECO:0000256" key="3">
    <source>
        <dbReference type="ARBA" id="ARBA00004065"/>
    </source>
</evidence>
<reference evidence="16 17" key="1">
    <citation type="submission" date="2023-03" db="EMBL/GenBank/DDBJ databases">
        <title>Complete genome sequences of several Auritidibacter ignavus strains isolated from ear infections.</title>
        <authorList>
            <person name="Baehr T."/>
            <person name="Baumhoegger A.M."/>
        </authorList>
    </citation>
    <scope>NUCLEOTIDE SEQUENCE [LARGE SCALE GENOMIC DNA]</scope>
    <source>
        <strain evidence="16 17">BABAE-6</strain>
    </source>
</reference>
<dbReference type="CDD" id="cd07182">
    <property type="entry name" value="RNase_HII_bacteria_HII_like"/>
    <property type="match status" value="1"/>
</dbReference>
<evidence type="ECO:0000256" key="2">
    <source>
        <dbReference type="ARBA" id="ARBA00001946"/>
    </source>
</evidence>
<feature type="binding site" evidence="12">
    <location>
        <position position="37"/>
    </location>
    <ligand>
        <name>a divalent metal cation</name>
        <dbReference type="ChEBI" id="CHEBI:60240"/>
    </ligand>
</feature>
<sequence>MVADASFATERQLAADESTHRPDHYPKDTILVAGMDEVGRGALAGPVTVGISAVSPFTTLLIPGLRDSKMLSARRRETLSDTIHTSWMVGIGHAEPAEIDRWGINAALAVAGHRAWYDLVRRHHRVPDVLILDGKFNWLLSLPVEVAADQRHLPDELRVHLQVKADRDCASVAAASIVAKVCRDRLMTEADAFYPDYGWSHNKGYGSAQHRQALRDQGISPYHRRSWHLIPAPHRQDTLL</sequence>
<evidence type="ECO:0000256" key="11">
    <source>
        <dbReference type="ARBA" id="ARBA00023211"/>
    </source>
</evidence>
<evidence type="ECO:0000256" key="9">
    <source>
        <dbReference type="ARBA" id="ARBA00022759"/>
    </source>
</evidence>
<feature type="domain" description="RNase H type-2" evidence="15">
    <location>
        <begin position="30"/>
        <end position="239"/>
    </location>
</feature>
<evidence type="ECO:0000256" key="1">
    <source>
        <dbReference type="ARBA" id="ARBA00000077"/>
    </source>
</evidence>
<dbReference type="InterPro" id="IPR001352">
    <property type="entry name" value="RNase_HII/HIII"/>
</dbReference>
<dbReference type="EMBL" id="CP122566">
    <property type="protein sequence ID" value="WGH93470.1"/>
    <property type="molecule type" value="Genomic_DNA"/>
</dbReference>
<comment type="function">
    <text evidence="3 13">Endonuclease that specifically degrades the RNA of RNA-DNA hybrids.</text>
</comment>
<keyword evidence="8 12" id="KW-0479">Metal-binding</keyword>
<evidence type="ECO:0000259" key="15">
    <source>
        <dbReference type="PROSITE" id="PS51975"/>
    </source>
</evidence>
<accession>A0AAJ6AHP1</accession>
<keyword evidence="17" id="KW-1185">Reference proteome</keyword>
<keyword evidence="7 12" id="KW-0540">Nuclease</keyword>
<dbReference type="Proteomes" id="UP001224674">
    <property type="component" value="Chromosome"/>
</dbReference>
<dbReference type="GO" id="GO:0046872">
    <property type="term" value="F:metal ion binding"/>
    <property type="evidence" value="ECO:0007669"/>
    <property type="project" value="UniProtKB-KW"/>
</dbReference>
<gene>
    <name evidence="16" type="ORF">QDX21_01225</name>
</gene>
<evidence type="ECO:0000313" key="16">
    <source>
        <dbReference type="EMBL" id="WGH93470.1"/>
    </source>
</evidence>
<dbReference type="NCBIfam" id="NF000595">
    <property type="entry name" value="PRK00015.1-3"/>
    <property type="match status" value="1"/>
</dbReference>
<dbReference type="InterPro" id="IPR024567">
    <property type="entry name" value="RNase_HII/HIII_dom"/>
</dbReference>
<dbReference type="PANTHER" id="PTHR10954:SF18">
    <property type="entry name" value="RIBONUCLEASE HII"/>
    <property type="match status" value="1"/>
</dbReference>
<dbReference type="EC" id="3.1.26.4" evidence="13"/>
<feature type="binding site" evidence="12">
    <location>
        <position position="36"/>
    </location>
    <ligand>
        <name>a divalent metal cation</name>
        <dbReference type="ChEBI" id="CHEBI:60240"/>
    </ligand>
</feature>
<comment type="subcellular location">
    <subcellularLocation>
        <location evidence="4">Cytoplasm</location>
    </subcellularLocation>
</comment>
<comment type="catalytic activity">
    <reaction evidence="1 12 13">
        <text>Endonucleolytic cleavage to 5'-phosphomonoester.</text>
        <dbReference type="EC" id="3.1.26.4"/>
    </reaction>
</comment>
<evidence type="ECO:0000256" key="7">
    <source>
        <dbReference type="ARBA" id="ARBA00022722"/>
    </source>
</evidence>
<dbReference type="GO" id="GO:0004523">
    <property type="term" value="F:RNA-DNA hybrid ribonuclease activity"/>
    <property type="evidence" value="ECO:0007669"/>
    <property type="project" value="UniProtKB-UniRule"/>
</dbReference>
<proteinExistence type="inferred from homology"/>
<evidence type="ECO:0000256" key="10">
    <source>
        <dbReference type="ARBA" id="ARBA00022801"/>
    </source>
</evidence>
<evidence type="ECO:0000256" key="13">
    <source>
        <dbReference type="RuleBase" id="RU003515"/>
    </source>
</evidence>
<keyword evidence="11" id="KW-0464">Manganese</keyword>
<comment type="cofactor">
    <cofactor evidence="2">
        <name>Mg(2+)</name>
        <dbReference type="ChEBI" id="CHEBI:18420"/>
    </cofactor>
</comment>
<organism evidence="16 17">
    <name type="scientific">Auritidibacter ignavus</name>
    <dbReference type="NCBI Taxonomy" id="678932"/>
    <lineage>
        <taxon>Bacteria</taxon>
        <taxon>Bacillati</taxon>
        <taxon>Actinomycetota</taxon>
        <taxon>Actinomycetes</taxon>
        <taxon>Micrococcales</taxon>
        <taxon>Micrococcaceae</taxon>
        <taxon>Auritidibacter</taxon>
    </lineage>
</organism>
<dbReference type="GO" id="GO:0032299">
    <property type="term" value="C:ribonuclease H2 complex"/>
    <property type="evidence" value="ECO:0007669"/>
    <property type="project" value="TreeGrafter"/>
</dbReference>
<dbReference type="GO" id="GO:0043137">
    <property type="term" value="P:DNA replication, removal of RNA primer"/>
    <property type="evidence" value="ECO:0007669"/>
    <property type="project" value="TreeGrafter"/>
</dbReference>
<keyword evidence="10 12" id="KW-0378">Hydrolase</keyword>
<dbReference type="Pfam" id="PF01351">
    <property type="entry name" value="RNase_HII"/>
    <property type="match status" value="1"/>
</dbReference>
<evidence type="ECO:0000256" key="12">
    <source>
        <dbReference type="PROSITE-ProRule" id="PRU01319"/>
    </source>
</evidence>
<feature type="compositionally biased region" description="Basic and acidic residues" evidence="14">
    <location>
        <begin position="13"/>
        <end position="26"/>
    </location>
</feature>
<evidence type="ECO:0000256" key="8">
    <source>
        <dbReference type="ARBA" id="ARBA00022723"/>
    </source>
</evidence>
<dbReference type="InterPro" id="IPR012337">
    <property type="entry name" value="RNaseH-like_sf"/>
</dbReference>
<evidence type="ECO:0000313" key="17">
    <source>
        <dbReference type="Proteomes" id="UP001224674"/>
    </source>
</evidence>
<keyword evidence="9 12" id="KW-0255">Endonuclease</keyword>
<comment type="similarity">
    <text evidence="5 13">Belongs to the RNase HII family.</text>
</comment>
<feature type="binding site" evidence="12">
    <location>
        <position position="133"/>
    </location>
    <ligand>
        <name>a divalent metal cation</name>
        <dbReference type="ChEBI" id="CHEBI:60240"/>
    </ligand>
</feature>
<keyword evidence="6" id="KW-0963">Cytoplasm</keyword>
<dbReference type="PROSITE" id="PS51975">
    <property type="entry name" value="RNASE_H_2"/>
    <property type="match status" value="1"/>
</dbReference>
<dbReference type="AlphaFoldDB" id="A0AAJ6AHP1"/>
<dbReference type="InterPro" id="IPR022898">
    <property type="entry name" value="RNase_HII"/>
</dbReference>
<name>A0AAJ6AHP1_9MICC</name>
<evidence type="ECO:0000256" key="5">
    <source>
        <dbReference type="ARBA" id="ARBA00007383"/>
    </source>
</evidence>
<dbReference type="RefSeq" id="WP_279674967.1">
    <property type="nucleotide sequence ID" value="NZ_CP122566.1"/>
</dbReference>
<dbReference type="SUPFAM" id="SSF53098">
    <property type="entry name" value="Ribonuclease H-like"/>
    <property type="match status" value="1"/>
</dbReference>
<evidence type="ECO:0000256" key="6">
    <source>
        <dbReference type="ARBA" id="ARBA00022490"/>
    </source>
</evidence>